<sequence length="218" mass="23914">MGKTAPMPVHNFAQDERSLLCDLFEQVGPDAPTLCEGWTTKDLAAHLLIRERRPDAALGILAPPFATHGERVRKAATQTDWAKLIGQVRSGPPMLSVFGLPGVDRIANTMEYFIHHEDVLRAQTPALERQISRGLEEELWNALRRISRLQMRNTAMGVELVCPGIGRVTANSKTPRVTLTAAVSELSVFTYGRQQAAQVQAEGAERDIAALRAAKLGI</sequence>
<reference evidence="1" key="1">
    <citation type="submission" date="2020-05" db="EMBL/GenBank/DDBJ databases">
        <authorList>
            <person name="Chiriac C."/>
            <person name="Salcher M."/>
            <person name="Ghai R."/>
            <person name="Kavagutti S V."/>
        </authorList>
    </citation>
    <scope>NUCLEOTIDE SEQUENCE</scope>
</reference>
<dbReference type="NCBIfam" id="TIGR03083">
    <property type="entry name" value="maleylpyruvate isomerase family mycothiol-dependent enzyme"/>
    <property type="match status" value="1"/>
</dbReference>
<dbReference type="InterPro" id="IPR017517">
    <property type="entry name" value="Maleyloyr_isom"/>
</dbReference>
<dbReference type="InterPro" id="IPR017519">
    <property type="entry name" value="CHP03085"/>
</dbReference>
<dbReference type="AlphaFoldDB" id="A0A6J6BXT0"/>
<dbReference type="EMBL" id="CAEZSF010000115">
    <property type="protein sequence ID" value="CAB4543920.1"/>
    <property type="molecule type" value="Genomic_DNA"/>
</dbReference>
<name>A0A6J6BXT0_9ZZZZ</name>
<dbReference type="SUPFAM" id="SSF109854">
    <property type="entry name" value="DinB/YfiT-like putative metalloenzymes"/>
    <property type="match status" value="1"/>
</dbReference>
<proteinExistence type="predicted"/>
<accession>A0A6J6BXT0</accession>
<dbReference type="NCBIfam" id="TIGR03085">
    <property type="entry name" value="TIGR03085 family metal-binding protein"/>
    <property type="match status" value="1"/>
</dbReference>
<organism evidence="1">
    <name type="scientific">freshwater metagenome</name>
    <dbReference type="NCBI Taxonomy" id="449393"/>
    <lineage>
        <taxon>unclassified sequences</taxon>
        <taxon>metagenomes</taxon>
        <taxon>ecological metagenomes</taxon>
    </lineage>
</organism>
<dbReference type="InterPro" id="IPR034660">
    <property type="entry name" value="DinB/YfiT-like"/>
</dbReference>
<protein>
    <submittedName>
        <fullName evidence="1">Unannotated protein</fullName>
    </submittedName>
</protein>
<gene>
    <name evidence="1" type="ORF">UFOPK1358_01185</name>
</gene>
<evidence type="ECO:0000313" key="1">
    <source>
        <dbReference type="EMBL" id="CAB4543920.1"/>
    </source>
</evidence>